<evidence type="ECO:0000256" key="1">
    <source>
        <dbReference type="SAM" id="MobiDB-lite"/>
    </source>
</evidence>
<dbReference type="InterPro" id="IPR052516">
    <property type="entry name" value="N-heterocyclic_Hydroxylase"/>
</dbReference>
<evidence type="ECO:0000259" key="2">
    <source>
        <dbReference type="Pfam" id="PF02738"/>
    </source>
</evidence>
<reference evidence="3 4" key="1">
    <citation type="submission" date="2014-08" db="EMBL/GenBank/DDBJ databases">
        <authorList>
            <person name="Chen Y.-H."/>
        </authorList>
    </citation>
    <scope>NUCLEOTIDE SEQUENCE [LARGE SCALE GENOMIC DNA]</scope>
</reference>
<accession>A0A0T7GPP4</accession>
<feature type="region of interest" description="Disordered" evidence="1">
    <location>
        <begin position="147"/>
        <end position="189"/>
    </location>
</feature>
<dbReference type="Gene3D" id="3.30.365.10">
    <property type="entry name" value="Aldehyde oxidase/xanthine dehydrogenase, molybdopterin binding domain"/>
    <property type="match status" value="1"/>
</dbReference>
<sequence>MRLRWMREQEFGWVPLGPGMATEVDADLDGDNRIVRWNYEVWSNPHNNRPLGAGGVLVGNEVVPSFPVPEGKPIPMPEGDGSRNSNPPYDLPNMNVVYHFIKDMPIRVSALRSLGAHLNVLSIETMFDELALKVGIDPLDLRLNHMADDRAGHRPKGSGGRGLRRGRFAQRYRKPGRRGQLGPGQEKPR</sequence>
<dbReference type="PANTHER" id="PTHR47495">
    <property type="entry name" value="ALDEHYDE DEHYDROGENASE"/>
    <property type="match status" value="1"/>
</dbReference>
<feature type="region of interest" description="Disordered" evidence="1">
    <location>
        <begin position="69"/>
        <end position="88"/>
    </location>
</feature>
<dbReference type="Pfam" id="PF02738">
    <property type="entry name" value="MoCoBD_1"/>
    <property type="match status" value="1"/>
</dbReference>
<gene>
    <name evidence="3" type="ORF">NGAL_HAMBI1189_28610</name>
</gene>
<dbReference type="SUPFAM" id="SSF56003">
    <property type="entry name" value="Molybdenum cofactor-binding domain"/>
    <property type="match status" value="1"/>
</dbReference>
<evidence type="ECO:0000313" key="4">
    <source>
        <dbReference type="Proteomes" id="UP000039660"/>
    </source>
</evidence>
<feature type="domain" description="Aldehyde oxidase/xanthine dehydrogenase first molybdopterin binding" evidence="2">
    <location>
        <begin position="84"/>
        <end position="144"/>
    </location>
</feature>
<dbReference type="InterPro" id="IPR008274">
    <property type="entry name" value="AldOxase/xan_DH_MoCoBD1"/>
</dbReference>
<dbReference type="AlphaFoldDB" id="A0A0T7GPP4"/>
<protein>
    <recommendedName>
        <fullName evidence="2">Aldehyde oxidase/xanthine dehydrogenase first molybdopterin binding domain-containing protein</fullName>
    </recommendedName>
</protein>
<evidence type="ECO:0000313" key="3">
    <source>
        <dbReference type="EMBL" id="CDZ49244.1"/>
    </source>
</evidence>
<dbReference type="Proteomes" id="UP000039660">
    <property type="component" value="Unassembled WGS sequence"/>
</dbReference>
<organism evidence="3 4">
    <name type="scientific">Neorhizobium galegae bv. officinalis</name>
    <dbReference type="NCBI Taxonomy" id="323656"/>
    <lineage>
        <taxon>Bacteria</taxon>
        <taxon>Pseudomonadati</taxon>
        <taxon>Pseudomonadota</taxon>
        <taxon>Alphaproteobacteria</taxon>
        <taxon>Hyphomicrobiales</taxon>
        <taxon>Rhizobiaceae</taxon>
        <taxon>Rhizobium/Agrobacterium group</taxon>
        <taxon>Neorhizobium</taxon>
    </lineage>
</organism>
<feature type="compositionally biased region" description="Basic residues" evidence="1">
    <location>
        <begin position="162"/>
        <end position="177"/>
    </location>
</feature>
<dbReference type="EMBL" id="CCRK01000005">
    <property type="protein sequence ID" value="CDZ49244.1"/>
    <property type="molecule type" value="Genomic_DNA"/>
</dbReference>
<dbReference type="GO" id="GO:0016491">
    <property type="term" value="F:oxidoreductase activity"/>
    <property type="evidence" value="ECO:0007669"/>
    <property type="project" value="InterPro"/>
</dbReference>
<dbReference type="PANTHER" id="PTHR47495:SF1">
    <property type="entry name" value="BLL3820 PROTEIN"/>
    <property type="match status" value="1"/>
</dbReference>
<name>A0A0T7GPP4_NEOGA</name>
<dbReference type="InterPro" id="IPR037165">
    <property type="entry name" value="AldOxase/xan_DH_Mopterin-bd_sf"/>
</dbReference>
<proteinExistence type="predicted"/>